<evidence type="ECO:0000256" key="1">
    <source>
        <dbReference type="SAM" id="Coils"/>
    </source>
</evidence>
<evidence type="ECO:0000313" key="3">
    <source>
        <dbReference type="Proteomes" id="UP001244207"/>
    </source>
</evidence>
<evidence type="ECO:0000313" key="2">
    <source>
        <dbReference type="EMBL" id="KAK1704776.1"/>
    </source>
</evidence>
<dbReference type="RefSeq" id="XP_060357475.1">
    <property type="nucleotide sequence ID" value="XM_060511016.1"/>
</dbReference>
<proteinExistence type="predicted"/>
<protein>
    <submittedName>
        <fullName evidence="2">Uncharacterized protein</fullName>
    </submittedName>
</protein>
<reference evidence="2" key="1">
    <citation type="submission" date="2021-12" db="EMBL/GenBank/DDBJ databases">
        <title>Comparative genomics, transcriptomics and evolutionary studies reveal genomic signatures of adaptation to plant cell wall in hemibiotrophic fungi.</title>
        <authorList>
            <consortium name="DOE Joint Genome Institute"/>
            <person name="Baroncelli R."/>
            <person name="Diaz J.F."/>
            <person name="Benocci T."/>
            <person name="Peng M."/>
            <person name="Battaglia E."/>
            <person name="Haridas S."/>
            <person name="Andreopoulos W."/>
            <person name="Labutti K."/>
            <person name="Pangilinan J."/>
            <person name="Floch G.L."/>
            <person name="Makela M.R."/>
            <person name="Henrissat B."/>
            <person name="Grigoriev I.V."/>
            <person name="Crouch J.A."/>
            <person name="De Vries R.P."/>
            <person name="Sukno S.A."/>
            <person name="Thon M.R."/>
        </authorList>
    </citation>
    <scope>NUCLEOTIDE SEQUENCE</scope>
    <source>
        <strain evidence="2">CBS 112980</strain>
    </source>
</reference>
<dbReference type="Proteomes" id="UP001244207">
    <property type="component" value="Unassembled WGS sequence"/>
</dbReference>
<keyword evidence="1" id="KW-0175">Coiled coil</keyword>
<comment type="caution">
    <text evidence="2">The sequence shown here is derived from an EMBL/GenBank/DDBJ whole genome shotgun (WGS) entry which is preliminary data.</text>
</comment>
<dbReference type="AlphaFoldDB" id="A0AAD8X7P6"/>
<dbReference type="GeneID" id="85394915"/>
<dbReference type="EMBL" id="JAHMHS010000258">
    <property type="protein sequence ID" value="KAK1704776.1"/>
    <property type="molecule type" value="Genomic_DNA"/>
</dbReference>
<keyword evidence="3" id="KW-1185">Reference proteome</keyword>
<feature type="coiled-coil region" evidence="1">
    <location>
        <begin position="85"/>
        <end position="112"/>
    </location>
</feature>
<name>A0AAD8X7P6_GLOAC</name>
<accession>A0AAD8X7P6</accession>
<organism evidence="2 3">
    <name type="scientific">Glomerella acutata</name>
    <name type="common">Colletotrichum acutatum</name>
    <dbReference type="NCBI Taxonomy" id="27357"/>
    <lineage>
        <taxon>Eukaryota</taxon>
        <taxon>Fungi</taxon>
        <taxon>Dikarya</taxon>
        <taxon>Ascomycota</taxon>
        <taxon>Pezizomycotina</taxon>
        <taxon>Sordariomycetes</taxon>
        <taxon>Hypocreomycetidae</taxon>
        <taxon>Glomerellales</taxon>
        <taxon>Glomerellaceae</taxon>
        <taxon>Colletotrichum</taxon>
        <taxon>Colletotrichum acutatum species complex</taxon>
    </lineage>
</organism>
<sequence length="271" mass="30409">MDIKWNLTVSERTEKLVSAGADLTILHEAQKILSPEVAERVADELTTEEQKEKVFEGIHCVAAVDSSSFAFETLVDMYLMSYKLNEDQKKAIENLSSEVKELREQIHRQRIRFDVFNLLQSFGWNESMFSSYEELRHPDEASIASNTELSPKSVEVITDIVRYLTLRNTVGAYCHCCGTQSLPMFSIIHMFELVRQLDQDFHNELEEICALLNTQEGSSGGGDSPEYLAVSDVAAPQPLNHVGTGRSFPAESQLHLLLPTDHTQLSSGEVA</sequence>
<gene>
    <name evidence="2" type="ORF">BDZ83DRAFT_658214</name>
</gene>